<evidence type="ECO:0000256" key="4">
    <source>
        <dbReference type="ARBA" id="ARBA00022827"/>
    </source>
</evidence>
<dbReference type="Pfam" id="PF02770">
    <property type="entry name" value="Acyl-CoA_dh_M"/>
    <property type="match status" value="1"/>
</dbReference>
<dbReference type="InterPro" id="IPR037069">
    <property type="entry name" value="AcylCoA_DH/ox_N_sf"/>
</dbReference>
<comment type="similarity">
    <text evidence="2 5">Belongs to the acyl-CoA dehydrogenase family.</text>
</comment>
<dbReference type="InterPro" id="IPR036250">
    <property type="entry name" value="AcylCo_DH-like_C"/>
</dbReference>
<reference evidence="9" key="1">
    <citation type="submission" date="2024-05" db="EMBL/GenBank/DDBJ databases">
        <title>30 novel species of actinomycetes from the DSMZ collection.</title>
        <authorList>
            <person name="Nouioui I."/>
        </authorList>
    </citation>
    <scope>NUCLEOTIDE SEQUENCE</scope>
    <source>
        <strain evidence="9">DSM 41529</strain>
    </source>
</reference>
<evidence type="ECO:0000256" key="2">
    <source>
        <dbReference type="ARBA" id="ARBA00009347"/>
    </source>
</evidence>
<sequence length="408" mass="44155">MPEFSFELDDDQKAVRDWIHGFAVDVMRPAAAEWDEREETPWPIIQEAAKIGLYSLDFYAQQYFDPTGLGIPMTMEELFWGDAGIALAIVGTSLAAVAVLANGTEEQIGTWIPPMYGDANDVKVAAFCSSEPDAGSDVAAMRTRAVYDEAKDEWVINGTKTWVTNGGIAGVHVVIASVDPELGARGHASFVVPPGTPGLSQGQKFKKHGIRASHTAEVVLDGVRVPGHCLLGGKEKLDERLARARERARAGTERGRNAAMATFEASRPAVGAQAVGVARAAYEVALDYAKNRVQFGRPIIDNQGIAFQLSDMRTRIDAARLLVWRASWMATAGKPFTAAEGSMSKLFAGETAKAVTAQAVQILGGNGFTREYPVERMHRDAAIFTIFEGTSEIQRLVIARTLSGMQIR</sequence>
<feature type="domain" description="Acyl-CoA dehydrogenase/oxidase N-terminal" evidence="8">
    <location>
        <begin position="10"/>
        <end position="115"/>
    </location>
</feature>
<evidence type="ECO:0000256" key="5">
    <source>
        <dbReference type="RuleBase" id="RU362125"/>
    </source>
</evidence>
<dbReference type="Gene3D" id="2.40.110.10">
    <property type="entry name" value="Butyryl-CoA Dehydrogenase, subunit A, domain 2"/>
    <property type="match status" value="1"/>
</dbReference>
<comment type="caution">
    <text evidence="9">The sequence shown here is derived from an EMBL/GenBank/DDBJ whole genome shotgun (WGS) entry which is preliminary data.</text>
</comment>
<dbReference type="SUPFAM" id="SSF47203">
    <property type="entry name" value="Acyl-CoA dehydrogenase C-terminal domain-like"/>
    <property type="match status" value="1"/>
</dbReference>
<evidence type="ECO:0000256" key="1">
    <source>
        <dbReference type="ARBA" id="ARBA00001974"/>
    </source>
</evidence>
<dbReference type="PANTHER" id="PTHR43884">
    <property type="entry name" value="ACYL-COA DEHYDROGENASE"/>
    <property type="match status" value="1"/>
</dbReference>
<dbReference type="Gene3D" id="1.10.540.10">
    <property type="entry name" value="Acyl-CoA dehydrogenase/oxidase, N-terminal domain"/>
    <property type="match status" value="1"/>
</dbReference>
<dbReference type="Proteomes" id="UP001180754">
    <property type="component" value="Unassembled WGS sequence"/>
</dbReference>
<comment type="cofactor">
    <cofactor evidence="1 5">
        <name>FAD</name>
        <dbReference type="ChEBI" id="CHEBI:57692"/>
    </cofactor>
</comment>
<dbReference type="PANTHER" id="PTHR43884:SF12">
    <property type="entry name" value="ISOVALERYL-COA DEHYDROGENASE, MITOCHONDRIAL-RELATED"/>
    <property type="match status" value="1"/>
</dbReference>
<protein>
    <submittedName>
        <fullName evidence="9">Acyl-CoA dehydrogenase family protein</fullName>
    </submittedName>
</protein>
<dbReference type="Pfam" id="PF02771">
    <property type="entry name" value="Acyl-CoA_dh_N"/>
    <property type="match status" value="1"/>
</dbReference>
<dbReference type="InterPro" id="IPR009075">
    <property type="entry name" value="AcylCo_DH/oxidase_C"/>
</dbReference>
<feature type="domain" description="Acyl-CoA oxidase/dehydrogenase middle" evidence="7">
    <location>
        <begin position="126"/>
        <end position="223"/>
    </location>
</feature>
<organism evidence="9 10">
    <name type="scientific">Streptomyces lonegramiae</name>
    <dbReference type="NCBI Taxonomy" id="3075524"/>
    <lineage>
        <taxon>Bacteria</taxon>
        <taxon>Bacillati</taxon>
        <taxon>Actinomycetota</taxon>
        <taxon>Actinomycetes</taxon>
        <taxon>Kitasatosporales</taxon>
        <taxon>Streptomycetaceae</taxon>
        <taxon>Streptomyces</taxon>
    </lineage>
</organism>
<dbReference type="SUPFAM" id="SSF56645">
    <property type="entry name" value="Acyl-CoA dehydrogenase NM domain-like"/>
    <property type="match status" value="1"/>
</dbReference>
<dbReference type="InterPro" id="IPR009100">
    <property type="entry name" value="AcylCoA_DH/oxidase_NM_dom_sf"/>
</dbReference>
<dbReference type="Gene3D" id="1.20.140.10">
    <property type="entry name" value="Butyryl-CoA Dehydrogenase, subunit A, domain 3"/>
    <property type="match status" value="1"/>
</dbReference>
<evidence type="ECO:0000313" key="10">
    <source>
        <dbReference type="Proteomes" id="UP001180754"/>
    </source>
</evidence>
<evidence type="ECO:0000256" key="3">
    <source>
        <dbReference type="ARBA" id="ARBA00022630"/>
    </source>
</evidence>
<evidence type="ECO:0000259" key="7">
    <source>
        <dbReference type="Pfam" id="PF02770"/>
    </source>
</evidence>
<dbReference type="PROSITE" id="PS00073">
    <property type="entry name" value="ACYL_COA_DH_2"/>
    <property type="match status" value="1"/>
</dbReference>
<keyword evidence="5" id="KW-0560">Oxidoreductase</keyword>
<keyword evidence="10" id="KW-1185">Reference proteome</keyword>
<gene>
    <name evidence="9" type="ORF">RND15_46435</name>
</gene>
<dbReference type="InterPro" id="IPR013786">
    <property type="entry name" value="AcylCoA_DH/ox_N"/>
</dbReference>
<evidence type="ECO:0000259" key="8">
    <source>
        <dbReference type="Pfam" id="PF02771"/>
    </source>
</evidence>
<name>A0ABU2XYU2_9ACTN</name>
<evidence type="ECO:0000259" key="6">
    <source>
        <dbReference type="Pfam" id="PF00441"/>
    </source>
</evidence>
<accession>A0ABU2XYU2</accession>
<proteinExistence type="inferred from homology"/>
<feature type="domain" description="Acyl-CoA dehydrogenase/oxidase C-terminal" evidence="6">
    <location>
        <begin position="254"/>
        <end position="402"/>
    </location>
</feature>
<keyword evidence="3 5" id="KW-0285">Flavoprotein</keyword>
<dbReference type="Pfam" id="PF00441">
    <property type="entry name" value="Acyl-CoA_dh_1"/>
    <property type="match status" value="1"/>
</dbReference>
<dbReference type="RefSeq" id="WP_311730608.1">
    <property type="nucleotide sequence ID" value="NZ_JAVRFD010000041.1"/>
</dbReference>
<dbReference type="InterPro" id="IPR006089">
    <property type="entry name" value="Acyl-CoA_DH_CS"/>
</dbReference>
<keyword evidence="4 5" id="KW-0274">FAD</keyword>
<dbReference type="InterPro" id="IPR006091">
    <property type="entry name" value="Acyl-CoA_Oxase/DH_mid-dom"/>
</dbReference>
<dbReference type="EMBL" id="JAVRFD010000041">
    <property type="protein sequence ID" value="MDT0550033.1"/>
    <property type="molecule type" value="Genomic_DNA"/>
</dbReference>
<evidence type="ECO:0000313" key="9">
    <source>
        <dbReference type="EMBL" id="MDT0550033.1"/>
    </source>
</evidence>
<dbReference type="InterPro" id="IPR046373">
    <property type="entry name" value="Acyl-CoA_Oxase/DH_mid-dom_sf"/>
</dbReference>